<reference evidence="2 3" key="1">
    <citation type="journal article" date="2014" name="ISME J.">
        <title>Adaptation of an abundant Roseobacter RCA organism to pelagic systems revealed by genomic and transcriptomic analyses.</title>
        <authorList>
            <person name="Voget S."/>
            <person name="Wemheuer B."/>
            <person name="Brinkhoff T."/>
            <person name="Vollmers J."/>
            <person name="Dietrich S."/>
            <person name="Giebel H.A."/>
            <person name="Beardsley C."/>
            <person name="Sardemann C."/>
            <person name="Bakenhus I."/>
            <person name="Billerbeck S."/>
            <person name="Daniel R."/>
            <person name="Simon M."/>
        </authorList>
    </citation>
    <scope>NUCLEOTIDE SEQUENCE [LARGE SCALE GENOMIC DNA]</scope>
    <source>
        <strain evidence="2 3">RCA23</strain>
    </source>
</reference>
<feature type="signal peptide" evidence="1">
    <location>
        <begin position="1"/>
        <end position="21"/>
    </location>
</feature>
<organism evidence="2 3">
    <name type="scientific">Planktomarina temperata RCA23</name>
    <dbReference type="NCBI Taxonomy" id="666509"/>
    <lineage>
        <taxon>Bacteria</taxon>
        <taxon>Pseudomonadati</taxon>
        <taxon>Pseudomonadota</taxon>
        <taxon>Alphaproteobacteria</taxon>
        <taxon>Rhodobacterales</taxon>
        <taxon>Paracoccaceae</taxon>
        <taxon>Planktomarina</taxon>
    </lineage>
</organism>
<evidence type="ECO:0000313" key="2">
    <source>
        <dbReference type="EMBL" id="AII86904.1"/>
    </source>
</evidence>
<sequence length="134" mass="14311">MRITLKAVAFALCCVPAPAIAAKGLAHEVEINEGLIAISMANVVRETCPSISARLLRAWFYITSLEAEARSLGYSPQEVSAFVKDPVEKSRVLSIAQKRLADHGVIPDQPATYCTFGLAEIQAGSAIGKLLKAN</sequence>
<dbReference type="AlphaFoldDB" id="A0AAN0VIA1"/>
<dbReference type="InterPro" id="IPR020349">
    <property type="entry name" value="Uncharacterised_14.7kDa"/>
</dbReference>
<gene>
    <name evidence="2" type="ORF">RCA23_c13610</name>
</gene>
<evidence type="ECO:0000256" key="1">
    <source>
        <dbReference type="SAM" id="SignalP"/>
    </source>
</evidence>
<dbReference type="Proteomes" id="UP000028680">
    <property type="component" value="Chromosome"/>
</dbReference>
<evidence type="ECO:0000313" key="3">
    <source>
        <dbReference type="Proteomes" id="UP000028680"/>
    </source>
</evidence>
<name>A0AAN0VIA1_9RHOB</name>
<dbReference type="KEGG" id="ptp:RCA23_c13610"/>
<dbReference type="EMBL" id="CP003984">
    <property type="protein sequence ID" value="AII86904.1"/>
    <property type="molecule type" value="Genomic_DNA"/>
</dbReference>
<keyword evidence="1" id="KW-0732">Signal</keyword>
<accession>A0AAN0VIA1</accession>
<evidence type="ECO:0008006" key="4">
    <source>
        <dbReference type="Google" id="ProtNLM"/>
    </source>
</evidence>
<keyword evidence="3" id="KW-1185">Reference proteome</keyword>
<dbReference type="Pfam" id="PF17267">
    <property type="entry name" value="DUF5333"/>
    <property type="match status" value="1"/>
</dbReference>
<feature type="chain" id="PRO_5042941382" description="DUF5333 domain-containing protein" evidence="1">
    <location>
        <begin position="22"/>
        <end position="134"/>
    </location>
</feature>
<protein>
    <recommendedName>
        <fullName evidence="4">DUF5333 domain-containing protein</fullName>
    </recommendedName>
</protein>
<proteinExistence type="predicted"/>